<evidence type="ECO:0000256" key="8">
    <source>
        <dbReference type="ARBA" id="ARBA00023209"/>
    </source>
</evidence>
<dbReference type="AlphaFoldDB" id="A0A2W2AS41"/>
<gene>
    <name evidence="10" type="ORF">DK847_19045</name>
</gene>
<keyword evidence="8" id="KW-0594">Phospholipid biosynthesis</keyword>
<evidence type="ECO:0000256" key="2">
    <source>
        <dbReference type="ARBA" id="ARBA00022516"/>
    </source>
</evidence>
<evidence type="ECO:0000313" key="10">
    <source>
        <dbReference type="EMBL" id="PZF75310.1"/>
    </source>
</evidence>
<evidence type="ECO:0000256" key="6">
    <source>
        <dbReference type="ARBA" id="ARBA00023027"/>
    </source>
</evidence>
<keyword evidence="9" id="KW-1208">Phospholipid metabolism</keyword>
<evidence type="ECO:0000256" key="3">
    <source>
        <dbReference type="ARBA" id="ARBA00022723"/>
    </source>
</evidence>
<comment type="caution">
    <text evidence="10">The sequence shown here is derived from an EMBL/GenBank/DDBJ whole genome shotgun (WGS) entry which is preliminary data.</text>
</comment>
<dbReference type="InterPro" id="IPR032837">
    <property type="entry name" value="G1PDH"/>
</dbReference>
<keyword evidence="5" id="KW-0560">Oxidoreductase</keyword>
<keyword evidence="2" id="KW-0444">Lipid biosynthesis</keyword>
<proteinExistence type="predicted"/>
<dbReference type="Pfam" id="PF13685">
    <property type="entry name" value="Fe-ADH_2"/>
    <property type="match status" value="1"/>
</dbReference>
<keyword evidence="11" id="KW-1185">Reference proteome</keyword>
<dbReference type="InterPro" id="IPR016205">
    <property type="entry name" value="Glycerol_DH"/>
</dbReference>
<evidence type="ECO:0000256" key="7">
    <source>
        <dbReference type="ARBA" id="ARBA00023098"/>
    </source>
</evidence>
<dbReference type="SUPFAM" id="SSF56796">
    <property type="entry name" value="Dehydroquinate synthase-like"/>
    <property type="match status" value="1"/>
</dbReference>
<evidence type="ECO:0000256" key="4">
    <source>
        <dbReference type="ARBA" id="ARBA00022857"/>
    </source>
</evidence>
<accession>A0A2W2AS41</accession>
<dbReference type="PANTHER" id="PTHR43616">
    <property type="entry name" value="GLYCEROL DEHYDROGENASE"/>
    <property type="match status" value="1"/>
</dbReference>
<dbReference type="Gene3D" id="1.20.1090.10">
    <property type="entry name" value="Dehydroquinate synthase-like - alpha domain"/>
    <property type="match status" value="1"/>
</dbReference>
<name>A0A2W2AS41_9HYPH</name>
<reference evidence="11" key="1">
    <citation type="submission" date="2018-06" db="EMBL/GenBank/DDBJ databases">
        <title>Aestuariibacter litoralis strain KCTC 52945T.</title>
        <authorList>
            <person name="Li X."/>
            <person name="Salam N."/>
            <person name="Li J.-L."/>
            <person name="Chen Y.-M."/>
            <person name="Yang Z.-W."/>
            <person name="Zhang L.-Y."/>
            <person name="Han M.-X."/>
            <person name="Xiao M."/>
            <person name="Li W.-J."/>
        </authorList>
    </citation>
    <scope>NUCLEOTIDE SEQUENCE [LARGE SCALE GENOMIC DNA]</scope>
    <source>
        <strain evidence="11">KCTC 52945</strain>
    </source>
</reference>
<organism evidence="10 11">
    <name type="scientific">Aestuariivirga litoralis</name>
    <dbReference type="NCBI Taxonomy" id="2650924"/>
    <lineage>
        <taxon>Bacteria</taxon>
        <taxon>Pseudomonadati</taxon>
        <taxon>Pseudomonadota</taxon>
        <taxon>Alphaproteobacteria</taxon>
        <taxon>Hyphomicrobiales</taxon>
        <taxon>Aestuariivirgaceae</taxon>
        <taxon>Aestuariivirga</taxon>
    </lineage>
</organism>
<dbReference type="Gene3D" id="3.40.50.1970">
    <property type="match status" value="1"/>
</dbReference>
<evidence type="ECO:0000313" key="11">
    <source>
        <dbReference type="Proteomes" id="UP000248795"/>
    </source>
</evidence>
<dbReference type="Proteomes" id="UP000248795">
    <property type="component" value="Unassembled WGS sequence"/>
</dbReference>
<keyword evidence="6" id="KW-0520">NAD</keyword>
<evidence type="ECO:0000256" key="5">
    <source>
        <dbReference type="ARBA" id="ARBA00023002"/>
    </source>
</evidence>
<evidence type="ECO:0000256" key="9">
    <source>
        <dbReference type="ARBA" id="ARBA00023264"/>
    </source>
</evidence>
<evidence type="ECO:0000256" key="1">
    <source>
        <dbReference type="ARBA" id="ARBA00022490"/>
    </source>
</evidence>
<dbReference type="GO" id="GO:0016614">
    <property type="term" value="F:oxidoreductase activity, acting on CH-OH group of donors"/>
    <property type="evidence" value="ECO:0007669"/>
    <property type="project" value="InterPro"/>
</dbReference>
<sequence>MTDWNELISDVVAGNWKDPTTGKTATVPFEVIRIEDDLDGGEADVLAPLKLGKRIAVVSDVNTHEAMGKRVAKHLKGLGTIEELVLPGDTHCDEPTIAMVQEKTRHADALVAVGSGALSDTCKFATFKDGRKYATFGTAASMNGYAASTASVTLANGYKTSLPAHAPRGIFLDLKVSAAAPHWLSAAGLGDSLCRPTAQVEWWASHRLFDTFYSSVPYTLIGGDEPRMIETAAGLKSHDIAANGHLHRVLTLCGLGVCFTGVSHHGSMGEHQVSHWIDMFAGDKHPGSTHGQQVGVASLAIARLHHELLALDTPPLIKATHIEEKEFIARYGEAIGRMCYAEARKKSFDRAGAEAFNRKLSEMWPQLREELRPMLMDPAKMKATLAAAGGPTTATELGLDRKVWRDAMKFARDVRNRWSFLDLADDAGLLDDFLARDEQ</sequence>
<dbReference type="GO" id="GO:0046872">
    <property type="term" value="F:metal ion binding"/>
    <property type="evidence" value="ECO:0007669"/>
    <property type="project" value="UniProtKB-KW"/>
</dbReference>
<dbReference type="PANTHER" id="PTHR43616:SF5">
    <property type="entry name" value="GLYCEROL DEHYDROGENASE 1"/>
    <property type="match status" value="1"/>
</dbReference>
<keyword evidence="4" id="KW-0521">NADP</keyword>
<keyword evidence="7" id="KW-0443">Lipid metabolism</keyword>
<dbReference type="GO" id="GO:0008654">
    <property type="term" value="P:phospholipid biosynthetic process"/>
    <property type="evidence" value="ECO:0007669"/>
    <property type="project" value="UniProtKB-KW"/>
</dbReference>
<protein>
    <submittedName>
        <fullName evidence="10">sn-glycerol-1-phosphate dehydrogenase</fullName>
    </submittedName>
</protein>
<dbReference type="EMBL" id="QKVK01000012">
    <property type="protein sequence ID" value="PZF75310.1"/>
    <property type="molecule type" value="Genomic_DNA"/>
</dbReference>
<keyword evidence="1" id="KW-0963">Cytoplasm</keyword>
<dbReference type="RefSeq" id="WP_111200136.1">
    <property type="nucleotide sequence ID" value="NZ_QKVK01000012.1"/>
</dbReference>
<keyword evidence="3" id="KW-0479">Metal-binding</keyword>